<evidence type="ECO:0000256" key="3">
    <source>
        <dbReference type="RuleBase" id="RU000363"/>
    </source>
</evidence>
<dbReference type="EC" id="1.-.-.-" evidence="4"/>
<dbReference type="PROSITE" id="PS00061">
    <property type="entry name" value="ADH_SHORT"/>
    <property type="match status" value="1"/>
</dbReference>
<comment type="similarity">
    <text evidence="1 3">Belongs to the short-chain dehydrogenases/reductases (SDR) family.</text>
</comment>
<evidence type="ECO:0000313" key="4">
    <source>
        <dbReference type="EMBL" id="MFC7060532.1"/>
    </source>
</evidence>
<proteinExistence type="inferred from homology"/>
<dbReference type="PANTHER" id="PTHR44196:SF1">
    <property type="entry name" value="DEHYDROGENASE_REDUCTASE SDR FAMILY MEMBER 7B"/>
    <property type="match status" value="1"/>
</dbReference>
<name>A0ABW2EH30_9BACI</name>
<dbReference type="Gene3D" id="3.40.50.720">
    <property type="entry name" value="NAD(P)-binding Rossmann-like Domain"/>
    <property type="match status" value="1"/>
</dbReference>
<dbReference type="Proteomes" id="UP001596410">
    <property type="component" value="Unassembled WGS sequence"/>
</dbReference>
<dbReference type="GO" id="GO:0016491">
    <property type="term" value="F:oxidoreductase activity"/>
    <property type="evidence" value="ECO:0007669"/>
    <property type="project" value="UniProtKB-KW"/>
</dbReference>
<organism evidence="4 5">
    <name type="scientific">Halobacillus seohaensis</name>
    <dbReference type="NCBI Taxonomy" id="447421"/>
    <lineage>
        <taxon>Bacteria</taxon>
        <taxon>Bacillati</taxon>
        <taxon>Bacillota</taxon>
        <taxon>Bacilli</taxon>
        <taxon>Bacillales</taxon>
        <taxon>Bacillaceae</taxon>
        <taxon>Halobacillus</taxon>
    </lineage>
</organism>
<dbReference type="PRINTS" id="PR00080">
    <property type="entry name" value="SDRFAMILY"/>
</dbReference>
<dbReference type="SUPFAM" id="SSF51735">
    <property type="entry name" value="NAD(P)-binding Rossmann-fold domains"/>
    <property type="match status" value="1"/>
</dbReference>
<dbReference type="InterPro" id="IPR020904">
    <property type="entry name" value="Sc_DH/Rdtase_CS"/>
</dbReference>
<dbReference type="InterPro" id="IPR036291">
    <property type="entry name" value="NAD(P)-bd_dom_sf"/>
</dbReference>
<dbReference type="EMBL" id="JBHSZV010000004">
    <property type="protein sequence ID" value="MFC7060532.1"/>
    <property type="molecule type" value="Genomic_DNA"/>
</dbReference>
<protein>
    <submittedName>
        <fullName evidence="4">SDR family NAD(P)-dependent oxidoreductase</fullName>
        <ecNumber evidence="4">1.-.-.-</ecNumber>
    </submittedName>
</protein>
<keyword evidence="5" id="KW-1185">Reference proteome</keyword>
<dbReference type="PANTHER" id="PTHR44196">
    <property type="entry name" value="DEHYDROGENASE/REDUCTASE SDR FAMILY MEMBER 7B"/>
    <property type="match status" value="1"/>
</dbReference>
<reference evidence="5" key="1">
    <citation type="journal article" date="2019" name="Int. J. Syst. Evol. Microbiol.">
        <title>The Global Catalogue of Microorganisms (GCM) 10K type strain sequencing project: providing services to taxonomists for standard genome sequencing and annotation.</title>
        <authorList>
            <consortium name="The Broad Institute Genomics Platform"/>
            <consortium name="The Broad Institute Genome Sequencing Center for Infectious Disease"/>
            <person name="Wu L."/>
            <person name="Ma J."/>
        </authorList>
    </citation>
    <scope>NUCLEOTIDE SEQUENCE [LARGE SCALE GENOMIC DNA]</scope>
    <source>
        <strain evidence="5">CGMCC 4.1621</strain>
    </source>
</reference>
<dbReference type="Pfam" id="PF00106">
    <property type="entry name" value="adh_short"/>
    <property type="match status" value="1"/>
</dbReference>
<keyword evidence="2 4" id="KW-0560">Oxidoreductase</keyword>
<evidence type="ECO:0000256" key="2">
    <source>
        <dbReference type="ARBA" id="ARBA00023002"/>
    </source>
</evidence>
<dbReference type="RefSeq" id="WP_204706561.1">
    <property type="nucleotide sequence ID" value="NZ_JBHSZV010000004.1"/>
</dbReference>
<dbReference type="PIRSF" id="PIRSF000126">
    <property type="entry name" value="11-beta-HSD1"/>
    <property type="match status" value="1"/>
</dbReference>
<sequence length="265" mass="29267">MVNRKLAGKKILITGASGGIGMFLAIHVARAGGTPILVARSVGKLQIVSHKIEESFQVSCYYYKADLQDGVETKSVLDQIYFDHGSVDAVINNAGVAIFSYVAEAEWQDIEQMIDLNVTSLIRTTHQLLPHFIKQNHGHIINIASQAGKMATPKSAVYSASKHAVIGFTNALRMEVEKRGIFVTAVNLGPVRTNFFQKADPTGSYQKSVDSLMLHPNKVAYVIVQSLFTKCREINSPAWMNAGSRLYQIAPTLMERVLEKQFNKK</sequence>
<gene>
    <name evidence="4" type="ORF">ACFQIC_01425</name>
</gene>
<accession>A0ABW2EH30</accession>
<comment type="caution">
    <text evidence="4">The sequence shown here is derived from an EMBL/GenBank/DDBJ whole genome shotgun (WGS) entry which is preliminary data.</text>
</comment>
<dbReference type="PRINTS" id="PR00081">
    <property type="entry name" value="GDHRDH"/>
</dbReference>
<evidence type="ECO:0000313" key="5">
    <source>
        <dbReference type="Proteomes" id="UP001596410"/>
    </source>
</evidence>
<evidence type="ECO:0000256" key="1">
    <source>
        <dbReference type="ARBA" id="ARBA00006484"/>
    </source>
</evidence>
<dbReference type="InterPro" id="IPR002347">
    <property type="entry name" value="SDR_fam"/>
</dbReference>